<dbReference type="STRING" id="13035.Dacsa_3073"/>
<accession>K9YXF6</accession>
<evidence type="ECO:0000256" key="1">
    <source>
        <dbReference type="ARBA" id="ARBA00022603"/>
    </source>
</evidence>
<dbReference type="InterPro" id="IPR029063">
    <property type="entry name" value="SAM-dependent_MTases_sf"/>
</dbReference>
<keyword evidence="5" id="KW-1185">Reference proteome</keyword>
<keyword evidence="2" id="KW-0808">Transferase</keyword>
<dbReference type="HOGENOM" id="CLU_081790_1_1_3"/>
<dbReference type="InterPro" id="IPR041698">
    <property type="entry name" value="Methyltransf_25"/>
</dbReference>
<feature type="domain" description="Methyltransferase" evidence="3">
    <location>
        <begin position="44"/>
        <end position="146"/>
    </location>
</feature>
<dbReference type="RefSeq" id="WP_015230583.1">
    <property type="nucleotide sequence ID" value="NC_019780.1"/>
</dbReference>
<dbReference type="Gene3D" id="3.40.50.150">
    <property type="entry name" value="Vaccinia Virus protein VP39"/>
    <property type="match status" value="1"/>
</dbReference>
<keyword evidence="1 4" id="KW-0489">Methyltransferase</keyword>
<dbReference type="AlphaFoldDB" id="K9YXF6"/>
<proteinExistence type="predicted"/>
<dbReference type="PATRIC" id="fig|13035.3.peg.3489"/>
<dbReference type="EMBL" id="CP003944">
    <property type="protein sequence ID" value="AFZ51604.1"/>
    <property type="molecule type" value="Genomic_DNA"/>
</dbReference>
<evidence type="ECO:0000256" key="2">
    <source>
        <dbReference type="ARBA" id="ARBA00022679"/>
    </source>
</evidence>
<dbReference type="PANTHER" id="PTHR43861:SF1">
    <property type="entry name" value="TRANS-ACONITATE 2-METHYLTRANSFERASE"/>
    <property type="match status" value="1"/>
</dbReference>
<protein>
    <submittedName>
        <fullName evidence="4">Methylase involved in ubiquinone/menaquinone biosynthesis</fullName>
    </submittedName>
</protein>
<keyword evidence="4" id="KW-0830">Ubiquinone</keyword>
<gene>
    <name evidence="4" type="ORF">Dacsa_3073</name>
</gene>
<dbReference type="Proteomes" id="UP000010482">
    <property type="component" value="Chromosome"/>
</dbReference>
<dbReference type="eggNOG" id="COG2226">
    <property type="taxonomic scope" value="Bacteria"/>
</dbReference>
<dbReference type="SUPFAM" id="SSF53335">
    <property type="entry name" value="S-adenosyl-L-methionine-dependent methyltransferases"/>
    <property type="match status" value="1"/>
</dbReference>
<name>K9YXF6_DACS8</name>
<dbReference type="CDD" id="cd02440">
    <property type="entry name" value="AdoMet_MTases"/>
    <property type="match status" value="1"/>
</dbReference>
<evidence type="ECO:0000313" key="5">
    <source>
        <dbReference type="Proteomes" id="UP000010482"/>
    </source>
</evidence>
<dbReference type="PANTHER" id="PTHR43861">
    <property type="entry name" value="TRANS-ACONITATE 2-METHYLTRANSFERASE-RELATED"/>
    <property type="match status" value="1"/>
</dbReference>
<evidence type="ECO:0000259" key="3">
    <source>
        <dbReference type="Pfam" id="PF13649"/>
    </source>
</evidence>
<sequence>MMIFPGEVFAETKEFDQNIRQLLPYYDEMLDAIALCVPPETKTILELGCGTGELTIKVLKQCPEAQLVAVDYSPRMIEFISDKLSDHQDRLKTIQLDFGAWANDEPNADIGNNFDAVISSLAIHHLSDEMKGKLYEKIASSLKPNGRFWNADPLLPEFSELSEIYQQSRERWAAKQGLDLETVRSKVGKSDTQGYSSQDQLATIDTQLAMLKNAGFSQTAIIWKYYNIAVFGGLR</sequence>
<organism evidence="4 5">
    <name type="scientific">Dactylococcopsis salina (strain PCC 8305)</name>
    <name type="common">Myxobactron salinum</name>
    <dbReference type="NCBI Taxonomy" id="13035"/>
    <lineage>
        <taxon>Bacteria</taxon>
        <taxon>Bacillati</taxon>
        <taxon>Cyanobacteriota</taxon>
        <taxon>Cyanophyceae</taxon>
        <taxon>Nodosilineales</taxon>
        <taxon>Cymatolegaceae</taxon>
        <taxon>Dactylococcopsis</taxon>
    </lineage>
</organism>
<dbReference type="Pfam" id="PF13649">
    <property type="entry name" value="Methyltransf_25"/>
    <property type="match status" value="1"/>
</dbReference>
<evidence type="ECO:0000313" key="4">
    <source>
        <dbReference type="EMBL" id="AFZ51604.1"/>
    </source>
</evidence>
<dbReference type="GO" id="GO:0008168">
    <property type="term" value="F:methyltransferase activity"/>
    <property type="evidence" value="ECO:0007669"/>
    <property type="project" value="UniProtKB-KW"/>
</dbReference>
<dbReference type="GO" id="GO:0032259">
    <property type="term" value="P:methylation"/>
    <property type="evidence" value="ECO:0007669"/>
    <property type="project" value="UniProtKB-KW"/>
</dbReference>
<dbReference type="KEGG" id="dsl:Dacsa_3073"/>
<reference evidence="4" key="1">
    <citation type="submission" date="2012-04" db="EMBL/GenBank/DDBJ databases">
        <title>Finished genome of Dactylococcopsis salina PCC 8305.</title>
        <authorList>
            <consortium name="US DOE Joint Genome Institute"/>
            <person name="Gugger M."/>
            <person name="Coursin T."/>
            <person name="Rippka R."/>
            <person name="Tandeau De Marsac N."/>
            <person name="Huntemann M."/>
            <person name="Wei C.-L."/>
            <person name="Han J."/>
            <person name="Detter J.C."/>
            <person name="Han C."/>
            <person name="Tapia R."/>
            <person name="Daligault H."/>
            <person name="Chen A."/>
            <person name="Krypides N."/>
            <person name="Mavromatis K."/>
            <person name="Markowitz V."/>
            <person name="Szeto E."/>
            <person name="Ivanova N."/>
            <person name="Ovchinnikova G."/>
            <person name="Pagani I."/>
            <person name="Pati A."/>
            <person name="Goodwin L."/>
            <person name="Peters L."/>
            <person name="Pitluck S."/>
            <person name="Woyke T."/>
            <person name="Kerfeld C."/>
        </authorList>
    </citation>
    <scope>NUCLEOTIDE SEQUENCE [LARGE SCALE GENOMIC DNA]</scope>
    <source>
        <strain evidence="4">PCC 8305</strain>
    </source>
</reference>